<dbReference type="Proteomes" id="UP000198337">
    <property type="component" value="Unassembled WGS sequence"/>
</dbReference>
<gene>
    <name evidence="2" type="ORF">SAMN04488009_0529</name>
</gene>
<dbReference type="Pfam" id="PF19780">
    <property type="entry name" value="DUF6265"/>
    <property type="match status" value="1"/>
</dbReference>
<keyword evidence="3" id="KW-1185">Reference proteome</keyword>
<protein>
    <recommendedName>
        <fullName evidence="1">DUF6265 domain-containing protein</fullName>
    </recommendedName>
</protein>
<dbReference type="InterPro" id="IPR046232">
    <property type="entry name" value="DUF6265"/>
</dbReference>
<dbReference type="EMBL" id="FZNV01000001">
    <property type="protein sequence ID" value="SNR26629.1"/>
    <property type="molecule type" value="Genomic_DNA"/>
</dbReference>
<reference evidence="2 3" key="1">
    <citation type="submission" date="2017-06" db="EMBL/GenBank/DDBJ databases">
        <authorList>
            <person name="Varghese N."/>
            <person name="Submissions S."/>
        </authorList>
    </citation>
    <scope>NUCLEOTIDE SEQUENCE [LARGE SCALE GENOMIC DNA]</scope>
    <source>
        <strain evidence="2 3">DSM 19840</strain>
    </source>
</reference>
<proteinExistence type="predicted"/>
<feature type="domain" description="DUF6265" evidence="1">
    <location>
        <begin position="47"/>
        <end position="154"/>
    </location>
</feature>
<sequence>MYLVYKYKLMKPITLCFLFASIWLRSQQTVSYEQGMLSPTAKLDTISWLAGHWKGEAFGGIVEEIWSPPQNGSMMFSFRLIADGAVGFYEFGHIIETNGTLLLQLKHFDADLNGWEEKDETVDFKLVKITEDRLYFDDFTIEYISDKEINMYVDVGEGDGKSNEVKFNYHRQ</sequence>
<comment type="caution">
    <text evidence="2">The sequence shown here is derived from an EMBL/GenBank/DDBJ whole genome shotgun (WGS) entry which is preliminary data.</text>
</comment>
<evidence type="ECO:0000313" key="2">
    <source>
        <dbReference type="EMBL" id="SNR26629.1"/>
    </source>
</evidence>
<accession>A0ABY1SCM8</accession>
<organism evidence="2 3">
    <name type="scientific">Maribacter sedimenticola</name>
    <dbReference type="NCBI Taxonomy" id="228956"/>
    <lineage>
        <taxon>Bacteria</taxon>
        <taxon>Pseudomonadati</taxon>
        <taxon>Bacteroidota</taxon>
        <taxon>Flavobacteriia</taxon>
        <taxon>Flavobacteriales</taxon>
        <taxon>Flavobacteriaceae</taxon>
        <taxon>Maribacter</taxon>
    </lineage>
</organism>
<evidence type="ECO:0000313" key="3">
    <source>
        <dbReference type="Proteomes" id="UP000198337"/>
    </source>
</evidence>
<evidence type="ECO:0000259" key="1">
    <source>
        <dbReference type="Pfam" id="PF19780"/>
    </source>
</evidence>
<name>A0ABY1SCM8_9FLAO</name>